<protein>
    <recommendedName>
        <fullName evidence="5">RlpA-like protein double-psi beta-barrel domain-containing protein</fullName>
    </recommendedName>
</protein>
<evidence type="ECO:0000256" key="2">
    <source>
        <dbReference type="SAM" id="SignalP"/>
    </source>
</evidence>
<dbReference type="CDD" id="cd22191">
    <property type="entry name" value="DPBB_RlpA_EXP_N-like"/>
    <property type="match status" value="1"/>
</dbReference>
<feature type="chain" id="PRO_5007865684" description="RlpA-like protein double-psi beta-barrel domain-containing protein" evidence="2">
    <location>
        <begin position="21"/>
        <end position="137"/>
    </location>
</feature>
<evidence type="ECO:0008006" key="5">
    <source>
        <dbReference type="Google" id="ProtNLM"/>
    </source>
</evidence>
<dbReference type="Proteomes" id="UP000076727">
    <property type="component" value="Unassembled WGS sequence"/>
</dbReference>
<sequence length="137" mass="14640">MSHFATIFVALCALFAFVAASPLATNGTTLEARTTHTGRGTYYEVGLGACGYTDVDTDYIVAISHDIYGSGGNCNQYIYIENTANGEVAYGRTRDECMGCSATAIDMSPSLFEALGADLSEGVITVSWHFMSEDYTP</sequence>
<dbReference type="OrthoDB" id="406505at2759"/>
<evidence type="ECO:0000313" key="3">
    <source>
        <dbReference type="EMBL" id="KZT70527.1"/>
    </source>
</evidence>
<keyword evidence="1 2" id="KW-0732">Signal</keyword>
<dbReference type="Gene3D" id="2.40.40.10">
    <property type="entry name" value="RlpA-like domain"/>
    <property type="match status" value="1"/>
</dbReference>
<keyword evidence="4" id="KW-1185">Reference proteome</keyword>
<evidence type="ECO:0000256" key="1">
    <source>
        <dbReference type="ARBA" id="ARBA00022729"/>
    </source>
</evidence>
<accession>A0A165RB12</accession>
<dbReference type="SUPFAM" id="SSF50685">
    <property type="entry name" value="Barwin-like endoglucanases"/>
    <property type="match status" value="1"/>
</dbReference>
<dbReference type="STRING" id="1314783.A0A165RB12"/>
<evidence type="ECO:0000313" key="4">
    <source>
        <dbReference type="Proteomes" id="UP000076727"/>
    </source>
</evidence>
<dbReference type="AlphaFoldDB" id="A0A165RB12"/>
<organism evidence="3 4">
    <name type="scientific">Daedalea quercina L-15889</name>
    <dbReference type="NCBI Taxonomy" id="1314783"/>
    <lineage>
        <taxon>Eukaryota</taxon>
        <taxon>Fungi</taxon>
        <taxon>Dikarya</taxon>
        <taxon>Basidiomycota</taxon>
        <taxon>Agaricomycotina</taxon>
        <taxon>Agaricomycetes</taxon>
        <taxon>Polyporales</taxon>
        <taxon>Fomitopsis</taxon>
    </lineage>
</organism>
<proteinExistence type="predicted"/>
<dbReference type="PANTHER" id="PTHR31836">
    <property type="match status" value="1"/>
</dbReference>
<dbReference type="InterPro" id="IPR051477">
    <property type="entry name" value="Expansin_CellWall"/>
</dbReference>
<reference evidence="3 4" key="1">
    <citation type="journal article" date="2016" name="Mol. Biol. Evol.">
        <title>Comparative Genomics of Early-Diverging Mushroom-Forming Fungi Provides Insights into the Origins of Lignocellulose Decay Capabilities.</title>
        <authorList>
            <person name="Nagy L.G."/>
            <person name="Riley R."/>
            <person name="Tritt A."/>
            <person name="Adam C."/>
            <person name="Daum C."/>
            <person name="Floudas D."/>
            <person name="Sun H."/>
            <person name="Yadav J.S."/>
            <person name="Pangilinan J."/>
            <person name="Larsson K.H."/>
            <person name="Matsuura K."/>
            <person name="Barry K."/>
            <person name="Labutti K."/>
            <person name="Kuo R."/>
            <person name="Ohm R.A."/>
            <person name="Bhattacharya S.S."/>
            <person name="Shirouzu T."/>
            <person name="Yoshinaga Y."/>
            <person name="Martin F.M."/>
            <person name="Grigoriev I.V."/>
            <person name="Hibbett D.S."/>
        </authorList>
    </citation>
    <scope>NUCLEOTIDE SEQUENCE [LARGE SCALE GENOMIC DNA]</scope>
    <source>
        <strain evidence="3 4">L-15889</strain>
    </source>
</reference>
<gene>
    <name evidence="3" type="ORF">DAEQUDRAFT_725462</name>
</gene>
<dbReference type="EMBL" id="KV429051">
    <property type="protein sequence ID" value="KZT70527.1"/>
    <property type="molecule type" value="Genomic_DNA"/>
</dbReference>
<dbReference type="InterPro" id="IPR036908">
    <property type="entry name" value="RlpA-like_sf"/>
</dbReference>
<feature type="signal peptide" evidence="2">
    <location>
        <begin position="1"/>
        <end position="20"/>
    </location>
</feature>
<dbReference type="PANTHER" id="PTHR31836:SF25">
    <property type="entry name" value="RLPA-LIKE PROTEIN DOUBLE-PSI BETA-BARREL DOMAIN-CONTAINING PROTEIN"/>
    <property type="match status" value="1"/>
</dbReference>
<name>A0A165RB12_9APHY</name>